<evidence type="ECO:0000256" key="5">
    <source>
        <dbReference type="ARBA" id="ARBA00007417"/>
    </source>
</evidence>
<feature type="binding site" evidence="15">
    <location>
        <position position="79"/>
    </location>
    <ligand>
        <name>Zn(2+)</name>
        <dbReference type="ChEBI" id="CHEBI:29105"/>
        <note>catalytic</note>
    </ligand>
</feature>
<keyword evidence="17" id="KW-0378">Hydrolase</keyword>
<keyword evidence="18" id="KW-1185">Reference proteome</keyword>
<evidence type="ECO:0000256" key="9">
    <source>
        <dbReference type="ARBA" id="ARBA00022619"/>
    </source>
</evidence>
<dbReference type="OrthoDB" id="9800865at2"/>
<dbReference type="EC" id="3.5.4.26" evidence="6"/>
<dbReference type="GO" id="GO:0008703">
    <property type="term" value="F:5-amino-6-(5-phosphoribosylamino)uracil reductase activity"/>
    <property type="evidence" value="ECO:0007669"/>
    <property type="project" value="UniProtKB-EC"/>
</dbReference>
<proteinExistence type="inferred from homology"/>
<evidence type="ECO:0000313" key="18">
    <source>
        <dbReference type="Proteomes" id="UP000282971"/>
    </source>
</evidence>
<feature type="binding site" evidence="14">
    <location>
        <position position="149"/>
    </location>
    <ligand>
        <name>NADP(+)</name>
        <dbReference type="ChEBI" id="CHEBI:58349"/>
    </ligand>
</feature>
<feature type="active site" description="Proton donor" evidence="13">
    <location>
        <position position="46"/>
    </location>
</feature>
<dbReference type="SUPFAM" id="SSF53927">
    <property type="entry name" value="Cytidine deaminase-like"/>
    <property type="match status" value="1"/>
</dbReference>
<keyword evidence="12" id="KW-0511">Multifunctional enzyme</keyword>
<feature type="binding site" evidence="14">
    <location>
        <position position="202"/>
    </location>
    <ligand>
        <name>substrate</name>
    </ligand>
</feature>
<dbReference type="EMBL" id="SACN01000001">
    <property type="protein sequence ID" value="RVT95013.1"/>
    <property type="molecule type" value="Genomic_DNA"/>
</dbReference>
<dbReference type="PANTHER" id="PTHR38011">
    <property type="entry name" value="DIHYDROFOLATE REDUCTASE FAMILY PROTEIN (AFU_ORTHOLOGUE AFUA_8G06820)"/>
    <property type="match status" value="1"/>
</dbReference>
<feature type="binding site" evidence="15">
    <location>
        <position position="44"/>
    </location>
    <ligand>
        <name>Zn(2+)</name>
        <dbReference type="ChEBI" id="CHEBI:29105"/>
        <note>catalytic</note>
    </ligand>
</feature>
<comment type="pathway">
    <text evidence="3">Cofactor biosynthesis; riboflavin biosynthesis; 5-amino-6-(D-ribitylamino)uracil from GTP: step 3/4.</text>
</comment>
<evidence type="ECO:0000256" key="8">
    <source>
        <dbReference type="ARBA" id="ARBA00019930"/>
    </source>
</evidence>
<sequence length="316" mass="32755">MAAAIALAGRTRGLTAPNPNVGCIIVRDGRVIGRGWTQPGGRPHAEAAAIADAGGDIAGSTVYATLEPCAHVSERGPACSDLLAVARPERVVIGAGDPDPRTNGQGAERLRAAGIAVTEGVEAAACRASMAGFLTRLATGRPQVTLKMGLSIDGGLAMDDGRSRWITGPAARAHAHVERARHELILVGRGTLAADAPKLDVRVAGLEARSPRPVLLSAHAEGLPEGWLHIASPNDIASLPGDHLMVEGGAGAAAAFLSADLIDRLAVYRAPILIGAARTLGDIGLTDLLQAHGRWQMVDMRALGGDRLEIYERRRS</sequence>
<dbReference type="UniPathway" id="UPA00275">
    <property type="reaction ID" value="UER00401"/>
</dbReference>
<feature type="binding site" evidence="14">
    <location>
        <position position="179"/>
    </location>
    <ligand>
        <name>substrate</name>
    </ligand>
</feature>
<feature type="binding site" evidence="14">
    <location>
        <begin position="249"/>
        <end position="255"/>
    </location>
    <ligand>
        <name>NADP(+)</name>
        <dbReference type="ChEBI" id="CHEBI:58349"/>
    </ligand>
</feature>
<comment type="similarity">
    <text evidence="4">In the N-terminal section; belongs to the cytidine and deoxycytidylate deaminase family.</text>
</comment>
<dbReference type="Gene3D" id="3.40.430.10">
    <property type="entry name" value="Dihydrofolate Reductase, subunit A"/>
    <property type="match status" value="2"/>
</dbReference>
<dbReference type="SUPFAM" id="SSF53597">
    <property type="entry name" value="Dihydrofolate reductase-like"/>
    <property type="match status" value="1"/>
</dbReference>
<evidence type="ECO:0000259" key="16">
    <source>
        <dbReference type="PROSITE" id="PS51747"/>
    </source>
</evidence>
<dbReference type="GO" id="GO:0008835">
    <property type="term" value="F:diaminohydroxyphosphoribosylaminopyrimidine deaminase activity"/>
    <property type="evidence" value="ECO:0007669"/>
    <property type="project" value="UniProtKB-EC"/>
</dbReference>
<dbReference type="InterPro" id="IPR016193">
    <property type="entry name" value="Cytidine_deaminase-like"/>
</dbReference>
<dbReference type="NCBIfam" id="TIGR00326">
    <property type="entry name" value="eubact_ribD"/>
    <property type="match status" value="1"/>
</dbReference>
<evidence type="ECO:0000256" key="11">
    <source>
        <dbReference type="ARBA" id="ARBA00023002"/>
    </source>
</evidence>
<evidence type="ECO:0000256" key="2">
    <source>
        <dbReference type="ARBA" id="ARBA00004882"/>
    </source>
</evidence>
<comment type="similarity">
    <text evidence="5">In the C-terminal section; belongs to the HTP reductase family.</text>
</comment>
<gene>
    <name evidence="17" type="primary">ribD</name>
    <name evidence="17" type="ORF">EOD43_02465</name>
</gene>
<organism evidence="17 18">
    <name type="scientific">Sphingomonas crocodyli</name>
    <dbReference type="NCBI Taxonomy" id="1979270"/>
    <lineage>
        <taxon>Bacteria</taxon>
        <taxon>Pseudomonadati</taxon>
        <taxon>Pseudomonadota</taxon>
        <taxon>Alphaproteobacteria</taxon>
        <taxon>Sphingomonadales</taxon>
        <taxon>Sphingomonadaceae</taxon>
        <taxon>Sphingomonas</taxon>
    </lineage>
</organism>
<evidence type="ECO:0000256" key="3">
    <source>
        <dbReference type="ARBA" id="ARBA00004910"/>
    </source>
</evidence>
<dbReference type="CDD" id="cd01284">
    <property type="entry name" value="Riboflavin_deaminase-reductase"/>
    <property type="match status" value="1"/>
</dbReference>
<dbReference type="PIRSF" id="PIRSF006769">
    <property type="entry name" value="RibD"/>
    <property type="match status" value="1"/>
</dbReference>
<evidence type="ECO:0000256" key="12">
    <source>
        <dbReference type="ARBA" id="ARBA00023268"/>
    </source>
</evidence>
<accession>A0A437MBS2</accession>
<dbReference type="Pfam" id="PF00383">
    <property type="entry name" value="dCMP_cyt_deam_1"/>
    <property type="match status" value="1"/>
</dbReference>
<dbReference type="PROSITE" id="PS51747">
    <property type="entry name" value="CYT_DCMP_DEAMINASES_2"/>
    <property type="match status" value="1"/>
</dbReference>
<feature type="domain" description="CMP/dCMP-type deaminase" evidence="16">
    <location>
        <begin position="1"/>
        <end position="118"/>
    </location>
</feature>
<feature type="binding site" evidence="14">
    <location>
        <position position="191"/>
    </location>
    <ligand>
        <name>NADP(+)</name>
        <dbReference type="ChEBI" id="CHEBI:58349"/>
    </ligand>
</feature>
<keyword evidence="10 14" id="KW-0521">NADP</keyword>
<feature type="binding site" evidence="15">
    <location>
        <position position="69"/>
    </location>
    <ligand>
        <name>Zn(2+)</name>
        <dbReference type="ChEBI" id="CHEBI:29105"/>
        <note>catalytic</note>
    </ligand>
</feature>
<dbReference type="AlphaFoldDB" id="A0A437MBS2"/>
<feature type="binding site" evidence="14">
    <location>
        <position position="199"/>
    </location>
    <ligand>
        <name>NADP(+)</name>
        <dbReference type="ChEBI" id="CHEBI:58349"/>
    </ligand>
</feature>
<evidence type="ECO:0000256" key="13">
    <source>
        <dbReference type="PIRSR" id="PIRSR006769-1"/>
    </source>
</evidence>
<dbReference type="InterPro" id="IPR004794">
    <property type="entry name" value="Eubact_RibD"/>
</dbReference>
<feature type="binding site" evidence="14">
    <location>
        <position position="195"/>
    </location>
    <ligand>
        <name>NADP(+)</name>
        <dbReference type="ChEBI" id="CHEBI:58349"/>
    </ligand>
</feature>
<dbReference type="GO" id="GO:0046872">
    <property type="term" value="F:metal ion binding"/>
    <property type="evidence" value="ECO:0007669"/>
    <property type="project" value="UniProtKB-KW"/>
</dbReference>
<name>A0A437MBS2_9SPHN</name>
<dbReference type="GO" id="GO:0009231">
    <property type="term" value="P:riboflavin biosynthetic process"/>
    <property type="evidence" value="ECO:0007669"/>
    <property type="project" value="UniProtKB-UniPathway"/>
</dbReference>
<evidence type="ECO:0000256" key="6">
    <source>
        <dbReference type="ARBA" id="ARBA00012766"/>
    </source>
</evidence>
<evidence type="ECO:0000313" key="17">
    <source>
        <dbReference type="EMBL" id="RVT95013.1"/>
    </source>
</evidence>
<dbReference type="EC" id="1.1.1.193" evidence="7"/>
<evidence type="ECO:0000256" key="14">
    <source>
        <dbReference type="PIRSR" id="PIRSR006769-2"/>
    </source>
</evidence>
<keyword evidence="15" id="KW-0862">Zinc</keyword>
<protein>
    <recommendedName>
        <fullName evidence="8">Riboflavin biosynthesis protein RibD</fullName>
        <ecNumber evidence="7">1.1.1.193</ecNumber>
        <ecNumber evidence="6">3.5.4.26</ecNumber>
    </recommendedName>
</protein>
<dbReference type="Proteomes" id="UP000282971">
    <property type="component" value="Unassembled WGS sequence"/>
</dbReference>
<keyword evidence="15" id="KW-0479">Metal-binding</keyword>
<evidence type="ECO:0000256" key="1">
    <source>
        <dbReference type="ARBA" id="ARBA00002151"/>
    </source>
</evidence>
<evidence type="ECO:0000256" key="4">
    <source>
        <dbReference type="ARBA" id="ARBA00005259"/>
    </source>
</evidence>
<dbReference type="InterPro" id="IPR050765">
    <property type="entry name" value="Riboflavin_Biosynth_HTPR"/>
</dbReference>
<keyword evidence="9" id="KW-0686">Riboflavin biosynthesis</keyword>
<feature type="binding site" evidence="14">
    <location>
        <position position="247"/>
    </location>
    <ligand>
        <name>substrate</name>
    </ligand>
</feature>
<evidence type="ECO:0000256" key="10">
    <source>
        <dbReference type="ARBA" id="ARBA00022857"/>
    </source>
</evidence>
<comment type="caution">
    <text evidence="17">The sequence shown here is derived from an EMBL/GenBank/DDBJ whole genome shotgun (WGS) entry which is preliminary data.</text>
</comment>
<dbReference type="PANTHER" id="PTHR38011:SF7">
    <property type="entry name" value="2,5-DIAMINO-6-RIBOSYLAMINO-4(3H)-PYRIMIDINONE 5'-PHOSPHATE REDUCTASE"/>
    <property type="match status" value="1"/>
</dbReference>
<comment type="pathway">
    <text evidence="2">Cofactor biosynthesis; riboflavin biosynthesis; 5-amino-6-(D-ribitylamino)uracil from GTP: step 2/4.</text>
</comment>
<keyword evidence="11 17" id="KW-0560">Oxidoreductase</keyword>
<comment type="function">
    <text evidence="1">Converts 2,5-diamino-6-(ribosylamino)-4(3h)-pyrimidinone 5'-phosphate into 5-amino-6-(ribosylamino)-2,4(1h,3h)-pyrimidinedione 5'-phosphate.</text>
</comment>
<dbReference type="InterPro" id="IPR024072">
    <property type="entry name" value="DHFR-like_dom_sf"/>
</dbReference>
<reference evidence="17 18" key="1">
    <citation type="submission" date="2019-01" db="EMBL/GenBank/DDBJ databases">
        <authorList>
            <person name="Chen W.-M."/>
        </authorList>
    </citation>
    <scope>NUCLEOTIDE SEQUENCE [LARGE SCALE GENOMIC DNA]</scope>
    <source>
        <strain evidence="17 18">CCP-7</strain>
    </source>
</reference>
<feature type="binding site" evidence="14">
    <location>
        <position position="165"/>
    </location>
    <ligand>
        <name>NADP(+)</name>
        <dbReference type="ChEBI" id="CHEBI:58349"/>
    </ligand>
</feature>
<comment type="cofactor">
    <cofactor evidence="15">
        <name>Zn(2+)</name>
        <dbReference type="ChEBI" id="CHEBI:29105"/>
    </cofactor>
    <text evidence="15">Binds 1 zinc ion.</text>
</comment>
<dbReference type="Pfam" id="PF01872">
    <property type="entry name" value="RibD_C"/>
    <property type="match status" value="2"/>
</dbReference>
<dbReference type="Gene3D" id="3.40.140.10">
    <property type="entry name" value="Cytidine Deaminase, domain 2"/>
    <property type="match status" value="1"/>
</dbReference>
<evidence type="ECO:0000256" key="7">
    <source>
        <dbReference type="ARBA" id="ARBA00013173"/>
    </source>
</evidence>
<dbReference type="InterPro" id="IPR002125">
    <property type="entry name" value="CMP_dCMP_dom"/>
</dbReference>
<feature type="binding site" evidence="14">
    <location>
        <position position="163"/>
    </location>
    <ligand>
        <name>substrate</name>
    </ligand>
</feature>
<evidence type="ECO:0000256" key="15">
    <source>
        <dbReference type="PIRSR" id="PIRSR006769-3"/>
    </source>
</evidence>
<dbReference type="InterPro" id="IPR002734">
    <property type="entry name" value="RibDG_C"/>
</dbReference>